<sequence length="313" mass="33533">MATTEAQPTKTAEEAAAAQARSDARAARIAAAVERSKTEYQPQHAYTERGAEQAGPSKKDRQRVEYAATWRLLSPSSSPAEAQRALDDILSCLPLLKGSSEDADPATSRDLSKLTGMPRELLGTALRAASEACKPELAAEIARSLKRHWKANPGLALASSDALVEVSATESLRPLFVITAVAIHYPILLALGERLDLALKSGEGQAEDAVSSLEAVSKVAHSLARNRAWGFQTDLFADEKGEKVKTKRPPPMAGGELREALLAADTRKLEKVIGVDGSTLDQALKRLGKALGKNEDEVVIPDGERNERGVRDL</sequence>
<feature type="region of interest" description="Disordered" evidence="1">
    <location>
        <begin position="1"/>
        <end position="61"/>
    </location>
</feature>
<evidence type="ECO:0000256" key="1">
    <source>
        <dbReference type="SAM" id="MobiDB-lite"/>
    </source>
</evidence>
<dbReference type="OrthoDB" id="2124108at2759"/>
<name>K1VCJ7_TRIAC</name>
<dbReference type="InParanoid" id="K1VCJ7"/>
<dbReference type="eggNOG" id="ENOG502RBG2">
    <property type="taxonomic scope" value="Eukaryota"/>
</dbReference>
<proteinExistence type="predicted"/>
<dbReference type="Proteomes" id="UP000006757">
    <property type="component" value="Unassembled WGS sequence"/>
</dbReference>
<keyword evidence="3" id="KW-1185">Reference proteome</keyword>
<comment type="caution">
    <text evidence="2">The sequence shown here is derived from an EMBL/GenBank/DDBJ whole genome shotgun (WGS) entry which is preliminary data.</text>
</comment>
<dbReference type="AlphaFoldDB" id="K1VCJ7"/>
<gene>
    <name evidence="2" type="ORF">A1Q2_04021</name>
</gene>
<dbReference type="OMA" id="HAYTERG"/>
<dbReference type="EMBL" id="AMBO01000312">
    <property type="protein sequence ID" value="EKD01650.1"/>
    <property type="molecule type" value="Genomic_DNA"/>
</dbReference>
<protein>
    <submittedName>
        <fullName evidence="2">Uncharacterized protein</fullName>
    </submittedName>
</protein>
<evidence type="ECO:0000313" key="2">
    <source>
        <dbReference type="EMBL" id="EKD01650.1"/>
    </source>
</evidence>
<reference evidence="2 3" key="1">
    <citation type="journal article" date="2012" name="Eukaryot. Cell">
        <title>Genome sequence of the Trichosporon asahii environmental strain CBS 8904.</title>
        <authorList>
            <person name="Yang R.Y."/>
            <person name="Li H.T."/>
            <person name="Zhu H."/>
            <person name="Zhou G.P."/>
            <person name="Wang M."/>
            <person name="Wang L."/>
        </authorList>
    </citation>
    <scope>NUCLEOTIDE SEQUENCE [LARGE SCALE GENOMIC DNA]</scope>
    <source>
        <strain evidence="2 3">CBS 8904</strain>
    </source>
</reference>
<evidence type="ECO:0000313" key="3">
    <source>
        <dbReference type="Proteomes" id="UP000006757"/>
    </source>
</evidence>
<feature type="compositionally biased region" description="Basic and acidic residues" evidence="1">
    <location>
        <begin position="46"/>
        <end position="61"/>
    </location>
</feature>
<feature type="compositionally biased region" description="Low complexity" evidence="1">
    <location>
        <begin position="1"/>
        <end position="33"/>
    </location>
</feature>
<organism evidence="2 3">
    <name type="scientific">Trichosporon asahii var. asahii (strain CBS 8904)</name>
    <name type="common">Yeast</name>
    <dbReference type="NCBI Taxonomy" id="1220162"/>
    <lineage>
        <taxon>Eukaryota</taxon>
        <taxon>Fungi</taxon>
        <taxon>Dikarya</taxon>
        <taxon>Basidiomycota</taxon>
        <taxon>Agaricomycotina</taxon>
        <taxon>Tremellomycetes</taxon>
        <taxon>Trichosporonales</taxon>
        <taxon>Trichosporonaceae</taxon>
        <taxon>Trichosporon</taxon>
    </lineage>
</organism>
<dbReference type="HOGENOM" id="CLU_839427_0_0_1"/>
<accession>K1VCJ7</accession>